<organism evidence="5 6">
    <name type="scientific">Strongylocentrotus purpuratus</name>
    <name type="common">Purple sea urchin</name>
    <dbReference type="NCBI Taxonomy" id="7668"/>
    <lineage>
        <taxon>Eukaryota</taxon>
        <taxon>Metazoa</taxon>
        <taxon>Echinodermata</taxon>
        <taxon>Eleutherozoa</taxon>
        <taxon>Echinozoa</taxon>
        <taxon>Echinoidea</taxon>
        <taxon>Euechinoidea</taxon>
        <taxon>Echinacea</taxon>
        <taxon>Camarodonta</taxon>
        <taxon>Echinidea</taxon>
        <taxon>Strongylocentrotidae</taxon>
        <taxon>Strongylocentrotus</taxon>
    </lineage>
</organism>
<dbReference type="PANTHER" id="PTHR46197">
    <property type="entry name" value="PROTEIN ABHD14B-LIKE"/>
    <property type="match status" value="1"/>
</dbReference>
<dbReference type="InParanoid" id="A0A7M7LWG5"/>
<evidence type="ECO:0000256" key="4">
    <source>
        <dbReference type="SAM" id="Phobius"/>
    </source>
</evidence>
<dbReference type="Gene3D" id="3.40.50.1820">
    <property type="entry name" value="alpha/beta hydrolase"/>
    <property type="match status" value="1"/>
</dbReference>
<dbReference type="RefSeq" id="XP_030828173.1">
    <property type="nucleotide sequence ID" value="XM_030972313.1"/>
</dbReference>
<dbReference type="AlphaFoldDB" id="A0A7M7LWG5"/>
<reference evidence="6" key="1">
    <citation type="submission" date="2015-02" db="EMBL/GenBank/DDBJ databases">
        <title>Genome sequencing for Strongylocentrotus purpuratus.</title>
        <authorList>
            <person name="Murali S."/>
            <person name="Liu Y."/>
            <person name="Vee V."/>
            <person name="English A."/>
            <person name="Wang M."/>
            <person name="Skinner E."/>
            <person name="Han Y."/>
            <person name="Muzny D.M."/>
            <person name="Worley K.C."/>
            <person name="Gibbs R.A."/>
        </authorList>
    </citation>
    <scope>NUCLEOTIDE SEQUENCE</scope>
</reference>
<protein>
    <submittedName>
        <fullName evidence="5">Uncharacterized protein</fullName>
    </submittedName>
</protein>
<keyword evidence="4" id="KW-0472">Membrane</keyword>
<dbReference type="PANTHER" id="PTHR46197:SF3">
    <property type="entry name" value="AB HYDROLASE-1 DOMAIN-CONTAINING PROTEIN"/>
    <property type="match status" value="1"/>
</dbReference>
<dbReference type="KEGG" id="spu:585657"/>
<comment type="subcellular location">
    <subcellularLocation>
        <location evidence="1">Cytoplasm</location>
    </subcellularLocation>
</comment>
<dbReference type="GeneID" id="585657"/>
<dbReference type="OMA" id="LEHVANW"/>
<evidence type="ECO:0000256" key="2">
    <source>
        <dbReference type="ARBA" id="ARBA00022490"/>
    </source>
</evidence>
<sequence length="306" mass="34006">MSSTNQTARMGSLLRHVTFKTAALGFTSLFIAAIIFMYYPSEKLDQRASLSKISAKNQDTAEDLVKGAKAVVEGQAETTQVCKRIDLEANMNWDELKSEAMNNVKLVQKKGFLEEIDNAVIYYREVLPATEPKGTLLFLHGMRFKSLTWQDLGTLNYMACHGYRAVAVDLPGYGESKKADVSSATFMTNLMKTLNMKQAVIISPSMSGSFSIPFLKVQPEVFKGFVPVAPVGTNKLTNEEYGAIEVPTLIVYGEKDESIGLESLKALKNLKNNEIVQLKEAGHAAYMDKPLEFHHHLLTFCDKLYA</sequence>
<keyword evidence="6" id="KW-1185">Reference proteome</keyword>
<dbReference type="CTD" id="25864"/>
<comment type="similarity">
    <text evidence="3">Belongs to the AB hydrolase superfamily. ABHD14 family.</text>
</comment>
<evidence type="ECO:0000313" key="5">
    <source>
        <dbReference type="EnsemblMetazoa" id="XP_011679084"/>
    </source>
</evidence>
<dbReference type="EnsemblMetazoa" id="XM_011680782">
    <property type="protein sequence ID" value="XP_011679084"/>
    <property type="gene ID" value="LOC585657"/>
</dbReference>
<dbReference type="SUPFAM" id="SSF53474">
    <property type="entry name" value="alpha/beta-Hydrolases"/>
    <property type="match status" value="1"/>
</dbReference>
<evidence type="ECO:0000256" key="1">
    <source>
        <dbReference type="ARBA" id="ARBA00004496"/>
    </source>
</evidence>
<dbReference type="OrthoDB" id="284184at2759"/>
<dbReference type="InterPro" id="IPR029058">
    <property type="entry name" value="AB_hydrolase_fold"/>
</dbReference>
<dbReference type="FunFam" id="3.40.50.1820:FF:000077">
    <property type="entry name" value="Abhydrolase domain containing 14B"/>
    <property type="match status" value="1"/>
</dbReference>
<dbReference type="EnsemblMetazoa" id="XM_030972313">
    <property type="protein sequence ID" value="XP_030828173"/>
    <property type="gene ID" value="LOC585657"/>
</dbReference>
<proteinExistence type="inferred from homology"/>
<accession>A0A7M7LWG5</accession>
<dbReference type="GO" id="GO:0005737">
    <property type="term" value="C:cytoplasm"/>
    <property type="evidence" value="ECO:0000318"/>
    <property type="project" value="GO_Central"/>
</dbReference>
<keyword evidence="2" id="KW-0963">Cytoplasm</keyword>
<dbReference type="Proteomes" id="UP000007110">
    <property type="component" value="Unassembled WGS sequence"/>
</dbReference>
<evidence type="ECO:0000313" key="6">
    <source>
        <dbReference type="Proteomes" id="UP000007110"/>
    </source>
</evidence>
<name>A0A7M7LWG5_STRPU</name>
<dbReference type="FunCoup" id="A0A7M7LWG5">
    <property type="interactions" value="126"/>
</dbReference>
<dbReference type="RefSeq" id="XP_011679084.2">
    <property type="nucleotide sequence ID" value="XM_011680782.2"/>
</dbReference>
<feature type="transmembrane region" description="Helical" evidence="4">
    <location>
        <begin position="21"/>
        <end position="39"/>
    </location>
</feature>
<reference evidence="5" key="2">
    <citation type="submission" date="2021-01" db="UniProtKB">
        <authorList>
            <consortium name="EnsemblMetazoa"/>
        </authorList>
    </citation>
    <scope>IDENTIFICATION</scope>
</reference>
<keyword evidence="4" id="KW-1133">Transmembrane helix</keyword>
<keyword evidence="4" id="KW-0812">Transmembrane</keyword>
<evidence type="ECO:0000256" key="3">
    <source>
        <dbReference type="ARBA" id="ARBA00037942"/>
    </source>
</evidence>